<evidence type="ECO:0000313" key="2">
    <source>
        <dbReference type="EMBL" id="PSB16564.1"/>
    </source>
</evidence>
<dbReference type="InterPro" id="IPR021374">
    <property type="entry name" value="DUF2996"/>
</dbReference>
<gene>
    <name evidence="2" type="ORF">C7B65_21365</name>
</gene>
<reference evidence="2 3" key="2">
    <citation type="submission" date="2018-03" db="EMBL/GenBank/DDBJ databases">
        <title>The ancient ancestry and fast evolution of plastids.</title>
        <authorList>
            <person name="Moore K.R."/>
            <person name="Magnabosco C."/>
            <person name="Momper L."/>
            <person name="Gold D.A."/>
            <person name="Bosak T."/>
            <person name="Fournier G.P."/>
        </authorList>
    </citation>
    <scope>NUCLEOTIDE SEQUENCE [LARGE SCALE GENOMIC DNA]</scope>
    <source>
        <strain evidence="2 3">ULC007</strain>
    </source>
</reference>
<feature type="compositionally biased region" description="Low complexity" evidence="1">
    <location>
        <begin position="62"/>
        <end position="75"/>
    </location>
</feature>
<feature type="compositionally biased region" description="Polar residues" evidence="1">
    <location>
        <begin position="30"/>
        <end position="43"/>
    </location>
</feature>
<name>A0A2T1D7Z7_9CYAN</name>
<comment type="caution">
    <text evidence="2">The sequence shown here is derived from an EMBL/GenBank/DDBJ whole genome shotgun (WGS) entry which is preliminary data.</text>
</comment>
<evidence type="ECO:0000256" key="1">
    <source>
        <dbReference type="SAM" id="MobiDB-lite"/>
    </source>
</evidence>
<dbReference type="PANTHER" id="PTHR36341:SF3">
    <property type="entry name" value="DUF2996 FAMILY PROTEIN"/>
    <property type="match status" value="1"/>
</dbReference>
<organism evidence="2 3">
    <name type="scientific">Phormidesmis priestleyi ULC007</name>
    <dbReference type="NCBI Taxonomy" id="1920490"/>
    <lineage>
        <taxon>Bacteria</taxon>
        <taxon>Bacillati</taxon>
        <taxon>Cyanobacteriota</taxon>
        <taxon>Cyanophyceae</taxon>
        <taxon>Leptolyngbyales</taxon>
        <taxon>Leptolyngbyaceae</taxon>
        <taxon>Phormidesmis</taxon>
    </lineage>
</organism>
<dbReference type="RefSeq" id="WP_073074667.1">
    <property type="nucleotide sequence ID" value="NZ_MPPI01000043.1"/>
</dbReference>
<reference evidence="2 3" key="1">
    <citation type="submission" date="2018-02" db="EMBL/GenBank/DDBJ databases">
        <authorList>
            <person name="Cohen D.B."/>
            <person name="Kent A.D."/>
        </authorList>
    </citation>
    <scope>NUCLEOTIDE SEQUENCE [LARGE SCALE GENOMIC DNA]</scope>
    <source>
        <strain evidence="2 3">ULC007</strain>
    </source>
</reference>
<dbReference type="PANTHER" id="PTHR36341">
    <property type="entry name" value="DUF2996 FAMILY PROTEIN"/>
    <property type="match status" value="1"/>
</dbReference>
<accession>A0A2T1D7Z7</accession>
<evidence type="ECO:0000313" key="3">
    <source>
        <dbReference type="Proteomes" id="UP000238634"/>
    </source>
</evidence>
<keyword evidence="3" id="KW-1185">Reference proteome</keyword>
<proteinExistence type="predicted"/>
<protein>
    <submittedName>
        <fullName evidence="2">DUF2996 domain-containing protein</fullName>
    </submittedName>
</protein>
<dbReference type="Pfam" id="PF11210">
    <property type="entry name" value="DUF2996"/>
    <property type="match status" value="1"/>
</dbReference>
<dbReference type="OrthoDB" id="465001at2"/>
<dbReference type="AlphaFoldDB" id="A0A2T1D7Z7"/>
<sequence length="214" mass="23436">MADPTNHNEAGEVAPSTVEKQAPDVAEDNAPSTSSPETTQIPTANAPDPIAVNAEDNPNAVKPKAATTKETTPSEEAIKPAKAKKEKAPALEDKPLNEFVQQDYLPALKKGLAKLGVQDIDLAFEKKKIPIKGYESNESWQIVGQWKASRQPRQFNIYFFDETINGLKGFSCAESTGRPSTMESFLIDERKVTLDLLVFGAVQRLNGQKWLAKN</sequence>
<dbReference type="EMBL" id="PVWG01000040">
    <property type="protein sequence ID" value="PSB16564.1"/>
    <property type="molecule type" value="Genomic_DNA"/>
</dbReference>
<dbReference type="Proteomes" id="UP000238634">
    <property type="component" value="Unassembled WGS sequence"/>
</dbReference>
<dbReference type="STRING" id="1920490.GCA_001895925_05320"/>
<feature type="region of interest" description="Disordered" evidence="1">
    <location>
        <begin position="1"/>
        <end position="90"/>
    </location>
</feature>